<gene>
    <name evidence="3" type="ORF">EcWSU1_00564</name>
</gene>
<dbReference type="SUPFAM" id="SSF46894">
    <property type="entry name" value="C-terminal effector domain of the bipartite response regulators"/>
    <property type="match status" value="1"/>
</dbReference>
<dbReference type="SMART" id="SM00421">
    <property type="entry name" value="HTH_LUXR"/>
    <property type="match status" value="1"/>
</dbReference>
<sequence>MLTGHTFESTLAQRSGVRPALPGEKTLMPQTLNADYKVIVLSGNAFLWLGLKTFISQSVDPCPEIFWINDVSPEGILPLRQLMLNIRVKKGWLVFTDASRVNDIKIILGGERVHVVAGNLSLAQLSRCFQNTPFASVKNATLTCQELRVCMLFRNGFSPVRIAQILNKSPKTIYTHKRNAMNKFHCQNLAEFHRKLFLLDYPASCL</sequence>
<reference evidence="3 4" key="1">
    <citation type="journal article" date="2011" name="Stand. Genomic Sci.">
        <title>Complete genome of the onion pathogen Enterobacter cloacae EcWSU1.</title>
        <authorList>
            <person name="Humann J.L."/>
            <person name="Wildung M."/>
            <person name="Cheng C.H."/>
            <person name="Lee T."/>
            <person name="Stewart J.E."/>
            <person name="Drew J.C."/>
            <person name="Triplett E.W."/>
            <person name="Main D."/>
            <person name="Schroeder B.K."/>
        </authorList>
    </citation>
    <scope>NUCLEOTIDE SEQUENCE [LARGE SCALE GENOMIC DNA]</scope>
    <source>
        <strain evidence="3 4">EcWSU1</strain>
    </source>
</reference>
<evidence type="ECO:0000259" key="2">
    <source>
        <dbReference type="PROSITE" id="PS50043"/>
    </source>
</evidence>
<keyword evidence="1" id="KW-0238">DNA-binding</keyword>
<evidence type="ECO:0000256" key="1">
    <source>
        <dbReference type="ARBA" id="ARBA00023125"/>
    </source>
</evidence>
<dbReference type="Pfam" id="PF00196">
    <property type="entry name" value="GerE"/>
    <property type="match status" value="1"/>
</dbReference>
<dbReference type="HOGENOM" id="CLU_1473007_0_0_6"/>
<organism evidence="3 4">
    <name type="scientific">Enterobacter ludwigii</name>
    <dbReference type="NCBI Taxonomy" id="299767"/>
    <lineage>
        <taxon>Bacteria</taxon>
        <taxon>Pseudomonadati</taxon>
        <taxon>Pseudomonadota</taxon>
        <taxon>Gammaproteobacteria</taxon>
        <taxon>Enterobacterales</taxon>
        <taxon>Enterobacteriaceae</taxon>
        <taxon>Enterobacter</taxon>
        <taxon>Enterobacter cloacae complex</taxon>
    </lineage>
</organism>
<dbReference type="KEGG" id="eec:EcWSU1_00564"/>
<dbReference type="InterPro" id="IPR016032">
    <property type="entry name" value="Sig_transdc_resp-reg_C-effctor"/>
</dbReference>
<dbReference type="InterPro" id="IPR000792">
    <property type="entry name" value="Tscrpt_reg_LuxR_C"/>
</dbReference>
<dbReference type="Gene3D" id="1.10.10.10">
    <property type="entry name" value="Winged helix-like DNA-binding domain superfamily/Winged helix DNA-binding domain"/>
    <property type="match status" value="1"/>
</dbReference>
<name>G8LL39_9ENTR</name>
<dbReference type="eggNOG" id="ENOG5032U4Y">
    <property type="taxonomic scope" value="Bacteria"/>
</dbReference>
<dbReference type="AlphaFoldDB" id="G8LL39"/>
<dbReference type="EMBL" id="CP002886">
    <property type="protein sequence ID" value="AEW72004.1"/>
    <property type="molecule type" value="Genomic_DNA"/>
</dbReference>
<dbReference type="InterPro" id="IPR036388">
    <property type="entry name" value="WH-like_DNA-bd_sf"/>
</dbReference>
<evidence type="ECO:0000313" key="3">
    <source>
        <dbReference type="EMBL" id="AEW72004.1"/>
    </source>
</evidence>
<feature type="domain" description="HTH luxR-type" evidence="2">
    <location>
        <begin position="135"/>
        <end position="200"/>
    </location>
</feature>
<proteinExistence type="predicted"/>
<accession>G8LL39</accession>
<evidence type="ECO:0000313" key="4">
    <source>
        <dbReference type="Proteomes" id="UP000007838"/>
    </source>
</evidence>
<dbReference type="GO" id="GO:0003677">
    <property type="term" value="F:DNA binding"/>
    <property type="evidence" value="ECO:0007669"/>
    <property type="project" value="UniProtKB-KW"/>
</dbReference>
<dbReference type="GO" id="GO:0006355">
    <property type="term" value="P:regulation of DNA-templated transcription"/>
    <property type="evidence" value="ECO:0007669"/>
    <property type="project" value="InterPro"/>
</dbReference>
<dbReference type="Proteomes" id="UP000007838">
    <property type="component" value="Chromosome"/>
</dbReference>
<protein>
    <recommendedName>
        <fullName evidence="2">HTH luxR-type domain-containing protein</fullName>
    </recommendedName>
</protein>
<dbReference type="CDD" id="cd06170">
    <property type="entry name" value="LuxR_C_like"/>
    <property type="match status" value="1"/>
</dbReference>
<dbReference type="PROSITE" id="PS50043">
    <property type="entry name" value="HTH_LUXR_2"/>
    <property type="match status" value="1"/>
</dbReference>